<feature type="compositionally biased region" description="Basic and acidic residues" evidence="1">
    <location>
        <begin position="1"/>
        <end position="10"/>
    </location>
</feature>
<keyword evidence="3" id="KW-1185">Reference proteome</keyword>
<protein>
    <submittedName>
        <fullName evidence="2">Uncharacterized protein</fullName>
    </submittedName>
</protein>
<evidence type="ECO:0000313" key="3">
    <source>
        <dbReference type="Proteomes" id="UP000266841"/>
    </source>
</evidence>
<sequence>MQPHPEERINHAQNGQLNADIDSIDTKFSSENHRPDSQDSKFEPGTLSRRPRYEDFGLWLSYECAKYALGKRLVAVAVGRDGLVVVHVDGLAAEDVDDLVGGCGQLGGGSGRGQLGDSGRCVDDSSSSCSGQGGLSRCGRLVSEDVDGLVDSPGHGRWTAFHCHRANFSRGGTEGNAAYSPVV</sequence>
<organism evidence="2 3">
    <name type="scientific">Thalassiosira oceanica</name>
    <name type="common">Marine diatom</name>
    <dbReference type="NCBI Taxonomy" id="159749"/>
    <lineage>
        <taxon>Eukaryota</taxon>
        <taxon>Sar</taxon>
        <taxon>Stramenopiles</taxon>
        <taxon>Ochrophyta</taxon>
        <taxon>Bacillariophyta</taxon>
        <taxon>Coscinodiscophyceae</taxon>
        <taxon>Thalassiosirophycidae</taxon>
        <taxon>Thalassiosirales</taxon>
        <taxon>Thalassiosiraceae</taxon>
        <taxon>Thalassiosira</taxon>
    </lineage>
</organism>
<dbReference type="Proteomes" id="UP000266841">
    <property type="component" value="Unassembled WGS sequence"/>
</dbReference>
<feature type="compositionally biased region" description="Basic and acidic residues" evidence="1">
    <location>
        <begin position="24"/>
        <end position="42"/>
    </location>
</feature>
<reference evidence="2 3" key="1">
    <citation type="journal article" date="2012" name="Genome Biol.">
        <title>Genome and low-iron response of an oceanic diatom adapted to chronic iron limitation.</title>
        <authorList>
            <person name="Lommer M."/>
            <person name="Specht M."/>
            <person name="Roy A.S."/>
            <person name="Kraemer L."/>
            <person name="Andreson R."/>
            <person name="Gutowska M.A."/>
            <person name="Wolf J."/>
            <person name="Bergner S.V."/>
            <person name="Schilhabel M.B."/>
            <person name="Klostermeier U.C."/>
            <person name="Beiko R.G."/>
            <person name="Rosenstiel P."/>
            <person name="Hippler M."/>
            <person name="Laroche J."/>
        </authorList>
    </citation>
    <scope>NUCLEOTIDE SEQUENCE [LARGE SCALE GENOMIC DNA]</scope>
    <source>
        <strain evidence="2 3">CCMP1005</strain>
    </source>
</reference>
<feature type="region of interest" description="Disordered" evidence="1">
    <location>
        <begin position="1"/>
        <end position="47"/>
    </location>
</feature>
<name>K0RB61_THAOC</name>
<dbReference type="EMBL" id="AGNL01044671">
    <property type="protein sequence ID" value="EJK49549.1"/>
    <property type="molecule type" value="Genomic_DNA"/>
</dbReference>
<dbReference type="AlphaFoldDB" id="K0RB61"/>
<evidence type="ECO:0000256" key="1">
    <source>
        <dbReference type="SAM" id="MobiDB-lite"/>
    </source>
</evidence>
<proteinExistence type="predicted"/>
<comment type="caution">
    <text evidence="2">The sequence shown here is derived from an EMBL/GenBank/DDBJ whole genome shotgun (WGS) entry which is preliminary data.</text>
</comment>
<gene>
    <name evidence="2" type="ORF">THAOC_31562</name>
</gene>
<accession>K0RB61</accession>
<evidence type="ECO:0000313" key="2">
    <source>
        <dbReference type="EMBL" id="EJK49549.1"/>
    </source>
</evidence>